<keyword evidence="1" id="KW-0472">Membrane</keyword>
<feature type="transmembrane region" description="Helical" evidence="1">
    <location>
        <begin position="12"/>
        <end position="32"/>
    </location>
</feature>
<sequence length="611" mass="71743">MLLLKRERKILSLHLTYFPTLKYFFILISFIFCISCETKVEGKEASYLTIYEASETKETATYEETISFYIQLAKDFPEINIQTIGETDSGYPLHVVTFNPEGDFNFENLREDKIIVLINNGIHPGESDGIDATMLLYRDLAIGNLPLPSKTVLVTIPIYNIGGALKRNSTTRANQNGPLEYGFRGNAQNYDLNRDFIKMDTKNAETFTKIFHLVKPDIFIDNHVSNGADYQYILTHLFTQHNKLGGKLGTYLREDFMPKIESSLKEKNWDITPYINVFNRPPEMGFSQFMDYPRYSTGYTTLWNTLGLMVETHMLKTYEQRVKGTYQLMHSVISVAEADHDNIKSIRKEAMDDNRQLLEYHLNWELDTTRTSTLDFKGFEAELMISDVTDLPRIKYNHDKPFTKKTDYYDYYNPADTVKVPAAYIIRKGWHRIMERLRANNIQYFDIEEDTVLNVESYKILNYNTRKTPYEGHYFHFDTEVEKNIKNVQFNSGDLVVPTDQPGIRYILETLEPQAPDSFFNWNFFDTVLQRKEDFSPYVFEEIALELLKKDSTLRSTFLMKKELDNEFSEDWYAQLDWIYERSENLEESYMSYPVYRIIKNSESSKILTRD</sequence>
<keyword evidence="1" id="KW-0812">Transmembrane</keyword>
<keyword evidence="2" id="KW-0378">Hydrolase</keyword>
<dbReference type="Proteomes" id="UP000248536">
    <property type="component" value="Chromosome"/>
</dbReference>
<gene>
    <name evidence="2" type="ORF">HME9304_02432</name>
</gene>
<dbReference type="EC" id="3.4.14.5" evidence="2"/>
<organism evidence="2 3">
    <name type="scientific">Flagellimonas maritima</name>
    <dbReference type="NCBI Taxonomy" id="1383885"/>
    <lineage>
        <taxon>Bacteria</taxon>
        <taxon>Pseudomonadati</taxon>
        <taxon>Bacteroidota</taxon>
        <taxon>Flavobacteriia</taxon>
        <taxon>Flavobacteriales</taxon>
        <taxon>Flavobacteriaceae</taxon>
        <taxon>Flagellimonas</taxon>
    </lineage>
</organism>
<dbReference type="Gene3D" id="3.40.630.10">
    <property type="entry name" value="Zn peptidases"/>
    <property type="match status" value="1"/>
</dbReference>
<evidence type="ECO:0000256" key="1">
    <source>
        <dbReference type="SAM" id="Phobius"/>
    </source>
</evidence>
<evidence type="ECO:0000313" key="3">
    <source>
        <dbReference type="Proteomes" id="UP000248536"/>
    </source>
</evidence>
<accession>A0A2Z4LVK4</accession>
<proteinExistence type="predicted"/>
<dbReference type="CDD" id="cd06241">
    <property type="entry name" value="M14-like"/>
    <property type="match status" value="1"/>
</dbReference>
<dbReference type="SUPFAM" id="SSF53187">
    <property type="entry name" value="Zn-dependent exopeptidases"/>
    <property type="match status" value="1"/>
</dbReference>
<keyword evidence="3" id="KW-1185">Reference proteome</keyword>
<protein>
    <submittedName>
        <fullName evidence="2">Dipeptidyl-peptidase IV</fullName>
        <ecNumber evidence="2">3.4.14.5</ecNumber>
    </submittedName>
</protein>
<keyword evidence="1" id="KW-1133">Transmembrane helix</keyword>
<evidence type="ECO:0000313" key="2">
    <source>
        <dbReference type="EMBL" id="AWX45418.1"/>
    </source>
</evidence>
<dbReference type="GO" id="GO:0008239">
    <property type="term" value="F:dipeptidyl-peptidase activity"/>
    <property type="evidence" value="ECO:0007669"/>
    <property type="project" value="UniProtKB-EC"/>
</dbReference>
<reference evidence="2 3" key="1">
    <citation type="submission" date="2018-06" db="EMBL/GenBank/DDBJ databases">
        <title>Spongiibacterium sp. HME9304 Genome sequencing and assembly.</title>
        <authorList>
            <person name="Kang H."/>
            <person name="Kim H."/>
            <person name="Joh K."/>
        </authorList>
    </citation>
    <scope>NUCLEOTIDE SEQUENCE [LARGE SCALE GENOMIC DNA]</scope>
    <source>
        <strain evidence="2 3">HME9304</strain>
    </source>
</reference>
<dbReference type="AlphaFoldDB" id="A0A2Z4LVK4"/>
<dbReference type="EMBL" id="CP030104">
    <property type="protein sequence ID" value="AWX45418.1"/>
    <property type="molecule type" value="Genomic_DNA"/>
</dbReference>
<dbReference type="KEGG" id="spon:HME9304_02432"/>
<name>A0A2Z4LVK4_9FLAO</name>